<name>A0A425C0M7_9STRA</name>
<comment type="caution">
    <text evidence="23">The sequence shown here is derived from an EMBL/GenBank/DDBJ whole genome shotgun (WGS) entry which is preliminary data.</text>
</comment>
<evidence type="ECO:0000256" key="7">
    <source>
        <dbReference type="ARBA" id="ARBA00011738"/>
    </source>
</evidence>
<evidence type="ECO:0000313" key="23">
    <source>
        <dbReference type="EMBL" id="RQM10635.1"/>
    </source>
</evidence>
<proteinExistence type="inferred from homology"/>
<sequence length="664" mass="71773">MLDDNRKIGTLLLGLGFAFLLLGVLMIFDAAMLALGDVLFLSGVALTIGLSRTVRFFTRKERWRGIVCFLGGILLVMLRYPVIGMIIQSFGFLNLFGSFFPVAVAFLRQTPVIGTVLNFPVVSEIVNRLAGVQKRGYQVFWLTTSPAFTTNHIQRSSLNRHSSIRHPFDMPASFFRSLRARVTAVDSLLCVGLDPHVAELPEPTAAAAQAFCMHLIEQTHHVAAAYKPNSAFFEAFGAEGITALHTVIKSIPEGIPVLLDAKRGDISTTAAAYAVSAFDKLEAHAITLAPYMGQDSIDPFVRGRPERGCFVLCKTSNPSANDFQTLSIGSRTLFEEVAVKCEQWNSEDNVGLVVGATDVDALRRVRLVTPNLWILTPGIGAQGGNLEEAVTAGLSADGLGLLISVSRGISKAADPKKAAESLRDAINVARRNKVASAMTIVTNSTANDFIKFALSFGVLKFGDFTLKSGRQSPYFFNAGLFRTGRALGQLGKFYAQAIHDSGVEFDVLFGPAYKGITLAAAVSIAYADMYDVDLPFAYNRKEAKDHGEGGVLVGADMTGKKVLIIDDVITAGTAIREAFAILKKTNAHVSGVCISLDRQEKVSVEDTRSAIDHVKENFNIPVVSIATLDTLVNFLETVDPVTDANASYLPVIRAYRADYGVSKQ</sequence>
<evidence type="ECO:0000256" key="17">
    <source>
        <dbReference type="ARBA" id="ARBA00023136"/>
    </source>
</evidence>
<comment type="similarity">
    <text evidence="5">Belongs to the purine/pyrimidine phosphoribosyltransferase family. PyrE subfamily.</text>
</comment>
<keyword evidence="17 21" id="KW-0472">Membrane</keyword>
<dbReference type="InterPro" id="IPR013785">
    <property type="entry name" value="Aldolase_TIM"/>
</dbReference>
<evidence type="ECO:0000259" key="22">
    <source>
        <dbReference type="SMART" id="SM00934"/>
    </source>
</evidence>
<feature type="transmembrane region" description="Helical" evidence="21">
    <location>
        <begin position="63"/>
        <end position="80"/>
    </location>
</feature>
<accession>A0A425C0M7</accession>
<keyword evidence="11" id="KW-0328">Glycosyltransferase</keyword>
<dbReference type="InterPro" id="IPR011995">
    <property type="entry name" value="OMPdecase_type-2"/>
</dbReference>
<dbReference type="InterPro" id="IPR007305">
    <property type="entry name" value="Vesicle_transpt_Got1/SFT2"/>
</dbReference>
<dbReference type="UniPathway" id="UPA00070">
    <property type="reaction ID" value="UER00119"/>
</dbReference>
<dbReference type="GO" id="GO:0005737">
    <property type="term" value="C:cytoplasm"/>
    <property type="evidence" value="ECO:0007669"/>
    <property type="project" value="UniProtKB-ARBA"/>
</dbReference>
<evidence type="ECO:0000256" key="10">
    <source>
        <dbReference type="ARBA" id="ARBA00021923"/>
    </source>
</evidence>
<dbReference type="EMBL" id="QKXF01000565">
    <property type="protein sequence ID" value="RQM10635.1"/>
    <property type="molecule type" value="Genomic_DNA"/>
</dbReference>
<keyword evidence="14" id="KW-0210">Decarboxylase</keyword>
<comment type="subunit">
    <text evidence="7">Homodimer.</text>
</comment>
<keyword evidence="13 21" id="KW-0812">Transmembrane</keyword>
<dbReference type="FunFam" id="3.20.20.70:FF:000183">
    <property type="entry name" value="Orotidine-5-phosphate decarboxylase/orotate phosphoribosyltransferase"/>
    <property type="match status" value="1"/>
</dbReference>
<evidence type="ECO:0000313" key="24">
    <source>
        <dbReference type="Proteomes" id="UP000286097"/>
    </source>
</evidence>
<dbReference type="GO" id="GO:0016192">
    <property type="term" value="P:vesicle-mediated transport"/>
    <property type="evidence" value="ECO:0007669"/>
    <property type="project" value="InterPro"/>
</dbReference>
<keyword evidence="15" id="KW-0665">Pyrimidine biosynthesis</keyword>
<comment type="similarity">
    <text evidence="6">Belongs to the OMP decarboxylase family. Type 2 subfamily.</text>
</comment>
<dbReference type="FunFam" id="3.40.50.2020:FF:000008">
    <property type="entry name" value="Orotate phosphoribosyltransferase"/>
    <property type="match status" value="1"/>
</dbReference>
<dbReference type="NCBIfam" id="TIGR02127">
    <property type="entry name" value="pyrF_sub2"/>
    <property type="match status" value="1"/>
</dbReference>
<dbReference type="NCBIfam" id="TIGR00336">
    <property type="entry name" value="pyrE"/>
    <property type="match status" value="1"/>
</dbReference>
<dbReference type="Pfam" id="PF00156">
    <property type="entry name" value="Pribosyltran"/>
    <property type="match status" value="1"/>
</dbReference>
<evidence type="ECO:0000256" key="6">
    <source>
        <dbReference type="ARBA" id="ARBA00008847"/>
    </source>
</evidence>
<organism evidence="23 24">
    <name type="scientific">Peronospora effusa</name>
    <dbReference type="NCBI Taxonomy" id="542832"/>
    <lineage>
        <taxon>Eukaryota</taxon>
        <taxon>Sar</taxon>
        <taxon>Stramenopiles</taxon>
        <taxon>Oomycota</taxon>
        <taxon>Peronosporomycetes</taxon>
        <taxon>Peronosporales</taxon>
        <taxon>Peronosporaceae</taxon>
        <taxon>Peronospora</taxon>
    </lineage>
</organism>
<dbReference type="CDD" id="cd06223">
    <property type="entry name" value="PRTases_typeI"/>
    <property type="match status" value="1"/>
</dbReference>
<evidence type="ECO:0000256" key="8">
    <source>
        <dbReference type="ARBA" id="ARBA00011971"/>
    </source>
</evidence>
<dbReference type="Gene3D" id="3.40.50.2020">
    <property type="match status" value="1"/>
</dbReference>
<dbReference type="InterPro" id="IPR029057">
    <property type="entry name" value="PRTase-like"/>
</dbReference>
<dbReference type="GO" id="GO:0044205">
    <property type="term" value="P:'de novo' UMP biosynthetic process"/>
    <property type="evidence" value="ECO:0007669"/>
    <property type="project" value="UniProtKB-UniPathway"/>
</dbReference>
<dbReference type="EC" id="4.1.1.23" evidence="9"/>
<evidence type="ECO:0000256" key="20">
    <source>
        <dbReference type="ARBA" id="ARBA00049157"/>
    </source>
</evidence>
<evidence type="ECO:0000256" key="15">
    <source>
        <dbReference type="ARBA" id="ARBA00022975"/>
    </source>
</evidence>
<gene>
    <name evidence="23" type="ORF">DD237_002892</name>
</gene>
<dbReference type="GO" id="GO:0012505">
    <property type="term" value="C:endomembrane system"/>
    <property type="evidence" value="ECO:0007669"/>
    <property type="project" value="UniProtKB-ARBA"/>
</dbReference>
<evidence type="ECO:0000256" key="21">
    <source>
        <dbReference type="SAM" id="Phobius"/>
    </source>
</evidence>
<reference evidence="23 24" key="1">
    <citation type="submission" date="2018-06" db="EMBL/GenBank/DDBJ databases">
        <title>Comparative genomics of downy mildews reveals potential adaptations to biotrophy.</title>
        <authorList>
            <person name="Fletcher K."/>
            <person name="Klosterman S.J."/>
            <person name="Derevnina L."/>
            <person name="Martin F."/>
            <person name="Koike S."/>
            <person name="Reyes Chin-Wo S."/>
            <person name="Mou B."/>
            <person name="Michelmore R."/>
        </authorList>
    </citation>
    <scope>NUCLEOTIDE SEQUENCE [LARGE SCALE GENOMIC DNA]</scope>
    <source>
        <strain evidence="23 24">R13</strain>
    </source>
</reference>
<dbReference type="PANTHER" id="PTHR43375:SF1">
    <property type="entry name" value="OROTIDINE 5'-PHOSPHATE DECARBOXYLASE"/>
    <property type="match status" value="1"/>
</dbReference>
<dbReference type="SUPFAM" id="SSF53271">
    <property type="entry name" value="PRTase-like"/>
    <property type="match status" value="1"/>
</dbReference>
<evidence type="ECO:0000256" key="11">
    <source>
        <dbReference type="ARBA" id="ARBA00022676"/>
    </source>
</evidence>
<dbReference type="GO" id="GO:0006207">
    <property type="term" value="P:'de novo' pyrimidine nucleobase biosynthetic process"/>
    <property type="evidence" value="ECO:0007669"/>
    <property type="project" value="InterPro"/>
</dbReference>
<keyword evidence="12" id="KW-0808">Transferase</keyword>
<evidence type="ECO:0000256" key="13">
    <source>
        <dbReference type="ARBA" id="ARBA00022692"/>
    </source>
</evidence>
<dbReference type="InterPro" id="IPR000836">
    <property type="entry name" value="PRTase_dom"/>
</dbReference>
<dbReference type="GO" id="GO:0016020">
    <property type="term" value="C:membrane"/>
    <property type="evidence" value="ECO:0007669"/>
    <property type="project" value="UniProtKB-SubCell"/>
</dbReference>
<dbReference type="SMART" id="SM00934">
    <property type="entry name" value="OMPdecase"/>
    <property type="match status" value="1"/>
</dbReference>
<dbReference type="Pfam" id="PF00215">
    <property type="entry name" value="OMPdecase"/>
    <property type="match status" value="1"/>
</dbReference>
<dbReference type="SUPFAM" id="SSF51366">
    <property type="entry name" value="Ribulose-phoshate binding barrel"/>
    <property type="match status" value="1"/>
</dbReference>
<dbReference type="GO" id="GO:0004588">
    <property type="term" value="F:orotate phosphoribosyltransferase activity"/>
    <property type="evidence" value="ECO:0007669"/>
    <property type="project" value="UniProtKB-EC"/>
</dbReference>
<evidence type="ECO:0000256" key="1">
    <source>
        <dbReference type="ARBA" id="ARBA00003769"/>
    </source>
</evidence>
<dbReference type="EC" id="2.4.2.10" evidence="8"/>
<evidence type="ECO:0000256" key="3">
    <source>
        <dbReference type="ARBA" id="ARBA00004861"/>
    </source>
</evidence>
<dbReference type="HAMAP" id="MF_01208">
    <property type="entry name" value="PyrE"/>
    <property type="match status" value="1"/>
</dbReference>
<comment type="function">
    <text evidence="1">Catalyzes the transfer of a ribosyl phosphate group from 5-phosphoribose 1-diphosphate to orotate, leading to the formation of orotidine monophosphate (OMP).</text>
</comment>
<keyword evidence="18" id="KW-0456">Lyase</keyword>
<evidence type="ECO:0000256" key="4">
    <source>
        <dbReference type="ARBA" id="ARBA00004889"/>
    </source>
</evidence>
<dbReference type="GO" id="GO:0004590">
    <property type="term" value="F:orotidine-5'-phosphate decarboxylase activity"/>
    <property type="evidence" value="ECO:0007669"/>
    <property type="project" value="UniProtKB-EC"/>
</dbReference>
<dbReference type="InterPro" id="IPR004467">
    <property type="entry name" value="Or_phspho_trans_dom"/>
</dbReference>
<evidence type="ECO:0000256" key="2">
    <source>
        <dbReference type="ARBA" id="ARBA00004141"/>
    </source>
</evidence>
<dbReference type="CDD" id="cd04725">
    <property type="entry name" value="OMP_decarboxylase_like"/>
    <property type="match status" value="1"/>
</dbReference>
<dbReference type="VEuPathDB" id="FungiDB:DD237_002892"/>
<keyword evidence="16 21" id="KW-1133">Transmembrane helix</keyword>
<dbReference type="PANTHER" id="PTHR43375">
    <property type="entry name" value="OROTIDINE 5'-PHOSPHATE DECARBOXYLASE"/>
    <property type="match status" value="1"/>
</dbReference>
<evidence type="ECO:0000256" key="16">
    <source>
        <dbReference type="ARBA" id="ARBA00022989"/>
    </source>
</evidence>
<comment type="pathway">
    <text evidence="3">Pyrimidine metabolism; UMP biosynthesis via de novo pathway; UMP from orotate: step 2/2.</text>
</comment>
<evidence type="ECO:0000256" key="12">
    <source>
        <dbReference type="ARBA" id="ARBA00022679"/>
    </source>
</evidence>
<evidence type="ECO:0000256" key="9">
    <source>
        <dbReference type="ARBA" id="ARBA00012321"/>
    </source>
</evidence>
<comment type="pathway">
    <text evidence="4">Pyrimidine metabolism; UMP biosynthesis via de novo pathway; UMP from orotate: step 1/2.</text>
</comment>
<feature type="domain" description="Orotidine 5'-phosphate decarboxylase" evidence="22">
    <location>
        <begin position="188"/>
        <end position="422"/>
    </location>
</feature>
<evidence type="ECO:0000256" key="14">
    <source>
        <dbReference type="ARBA" id="ARBA00022793"/>
    </source>
</evidence>
<dbReference type="InterPro" id="IPR001754">
    <property type="entry name" value="OMPdeCOase_dom"/>
</dbReference>
<evidence type="ECO:0000256" key="5">
    <source>
        <dbReference type="ARBA" id="ARBA00006340"/>
    </source>
</evidence>
<dbReference type="InterPro" id="IPR023031">
    <property type="entry name" value="OPRT"/>
</dbReference>
<dbReference type="Gene3D" id="3.20.20.70">
    <property type="entry name" value="Aldolase class I"/>
    <property type="match status" value="1"/>
</dbReference>
<feature type="transmembrane region" description="Helical" evidence="21">
    <location>
        <begin position="9"/>
        <end position="28"/>
    </location>
</feature>
<comment type="subcellular location">
    <subcellularLocation>
        <location evidence="2">Membrane</location>
        <topology evidence="2">Multi-pass membrane protein</topology>
    </subcellularLocation>
</comment>
<comment type="catalytic activity">
    <reaction evidence="20">
        <text>orotidine 5'-phosphate + H(+) = UMP + CO2</text>
        <dbReference type="Rhea" id="RHEA:11596"/>
        <dbReference type="ChEBI" id="CHEBI:15378"/>
        <dbReference type="ChEBI" id="CHEBI:16526"/>
        <dbReference type="ChEBI" id="CHEBI:57538"/>
        <dbReference type="ChEBI" id="CHEBI:57865"/>
        <dbReference type="EC" id="4.1.1.23"/>
    </reaction>
</comment>
<evidence type="ECO:0000256" key="19">
    <source>
        <dbReference type="ARBA" id="ARBA00033428"/>
    </source>
</evidence>
<dbReference type="InterPro" id="IPR011060">
    <property type="entry name" value="RibuloseP-bd_barrel"/>
</dbReference>
<feature type="transmembrane region" description="Helical" evidence="21">
    <location>
        <begin position="34"/>
        <end position="51"/>
    </location>
</feature>
<dbReference type="AlphaFoldDB" id="A0A425C0M7"/>
<protein>
    <recommendedName>
        <fullName evidence="10">Orotidine 5'-phosphate decarboxylase</fullName>
        <ecNumber evidence="8">2.4.2.10</ecNumber>
        <ecNumber evidence="9">4.1.1.23</ecNumber>
    </recommendedName>
    <alternativeName>
        <fullName evidence="19">OMP decarboxylase</fullName>
    </alternativeName>
</protein>
<dbReference type="Pfam" id="PF04178">
    <property type="entry name" value="Got1"/>
    <property type="match status" value="1"/>
</dbReference>
<dbReference type="Proteomes" id="UP000286097">
    <property type="component" value="Unassembled WGS sequence"/>
</dbReference>
<evidence type="ECO:0000256" key="18">
    <source>
        <dbReference type="ARBA" id="ARBA00023239"/>
    </source>
</evidence>